<dbReference type="KEGG" id="zma:100384142"/>
<dbReference type="GeneID" id="100384142"/>
<keyword evidence="2" id="KW-0472">Membrane</keyword>
<dbReference type="EMBL" id="BT069281">
    <property type="protein sequence ID" value="ACN36178.1"/>
    <property type="molecule type" value="mRNA"/>
</dbReference>
<reference evidence="3" key="2">
    <citation type="submission" date="2012-06" db="EMBL/GenBank/DDBJ databases">
        <authorList>
            <person name="Yu Y."/>
            <person name="Currie J."/>
            <person name="Lomeli R."/>
            <person name="Angelova A."/>
            <person name="Collura K."/>
            <person name="Wissotski M."/>
            <person name="Campos D."/>
            <person name="Kudrna D."/>
            <person name="Golser W."/>
            <person name="Ashely E."/>
            <person name="Descour A."/>
            <person name="Fernandes J."/>
            <person name="Soderlund C."/>
            <person name="Walbot V."/>
        </authorList>
    </citation>
    <scope>NUCLEOTIDE SEQUENCE</scope>
    <source>
        <strain evidence="3">B73</strain>
    </source>
</reference>
<evidence type="ECO:0000313" key="3">
    <source>
        <dbReference type="EMBL" id="ACN36178.1"/>
    </source>
</evidence>
<keyword evidence="2" id="KW-0812">Transmembrane</keyword>
<dbReference type="RefSeq" id="XP_020407478.1">
    <property type="nucleotide sequence ID" value="XM_020551889.2"/>
</dbReference>
<dbReference type="AlphaFoldDB" id="C0PLW2"/>
<feature type="transmembrane region" description="Helical" evidence="2">
    <location>
        <begin position="174"/>
        <end position="195"/>
    </location>
</feature>
<proteinExistence type="evidence at transcript level"/>
<protein>
    <submittedName>
        <fullName evidence="3">Uncharacterized protein</fullName>
    </submittedName>
</protein>
<feature type="region of interest" description="Disordered" evidence="1">
    <location>
        <begin position="224"/>
        <end position="246"/>
    </location>
</feature>
<reference evidence="3" key="1">
    <citation type="journal article" date="2009" name="PLoS Genet.">
        <title>Sequencing, mapping, and analysis of 27,455 maize full-length cDNAs.</title>
        <authorList>
            <person name="Soderlund C."/>
            <person name="Descour A."/>
            <person name="Kudrna D."/>
            <person name="Bomhoff M."/>
            <person name="Boyd L."/>
            <person name="Currie J."/>
            <person name="Angelova A."/>
            <person name="Collura K."/>
            <person name="Wissotski M."/>
            <person name="Ashley E."/>
            <person name="Morrow D."/>
            <person name="Fernandes J."/>
            <person name="Walbot V."/>
            <person name="Yu Y."/>
        </authorList>
    </citation>
    <scope>NUCLEOTIDE SEQUENCE</scope>
    <source>
        <strain evidence="3">B73</strain>
    </source>
</reference>
<name>C0PLW2_MAIZE</name>
<sequence length="246" mass="26912">MPSSSPRSSHRDLLLRPRALCLHSAHPAAPLGGKKMPRREGPTASWGRPAGKEEDAACLQPLELVRAPRLPPVRGSGRPAGRDPPGRRKTPPGGTRCSVPPASRVGPRPTLRASRLGFRVQPPAVLQGFRVRPPAVLQLVLRSPAPHILGGGLLRRRRDVSHLLLMVAWRSSPVLLFMHFFLYQLCLCLVAWIHACRRRAAPPMEDKDGPGMVRYRSFGAPNAKGRSHLLDSDRKGGRMGILVESS</sequence>
<evidence type="ECO:0000256" key="1">
    <source>
        <dbReference type="SAM" id="MobiDB-lite"/>
    </source>
</evidence>
<organism evidence="3">
    <name type="scientific">Zea mays</name>
    <name type="common">Maize</name>
    <dbReference type="NCBI Taxonomy" id="4577"/>
    <lineage>
        <taxon>Eukaryota</taxon>
        <taxon>Viridiplantae</taxon>
        <taxon>Streptophyta</taxon>
        <taxon>Embryophyta</taxon>
        <taxon>Tracheophyta</taxon>
        <taxon>Spermatophyta</taxon>
        <taxon>Magnoliopsida</taxon>
        <taxon>Liliopsida</taxon>
        <taxon>Poales</taxon>
        <taxon>Poaceae</taxon>
        <taxon>PACMAD clade</taxon>
        <taxon>Panicoideae</taxon>
        <taxon>Andropogonodae</taxon>
        <taxon>Andropogoneae</taxon>
        <taxon>Tripsacinae</taxon>
        <taxon>Zea</taxon>
    </lineage>
</organism>
<feature type="region of interest" description="Disordered" evidence="1">
    <location>
        <begin position="25"/>
        <end position="110"/>
    </location>
</feature>
<keyword evidence="2" id="KW-1133">Transmembrane helix</keyword>
<accession>C0PLW2</accession>
<evidence type="ECO:0000256" key="2">
    <source>
        <dbReference type="SAM" id="Phobius"/>
    </source>
</evidence>